<dbReference type="EMBL" id="JBHSBL010000016">
    <property type="protein sequence ID" value="MFC4066775.1"/>
    <property type="molecule type" value="Genomic_DNA"/>
</dbReference>
<proteinExistence type="predicted"/>
<accession>A0ABV8IUU3</accession>
<name>A0ABV8IUU3_9ACTN</name>
<comment type="caution">
    <text evidence="1">The sequence shown here is derived from an EMBL/GenBank/DDBJ whole genome shotgun (WGS) entry which is preliminary data.</text>
</comment>
<dbReference type="Proteomes" id="UP001595867">
    <property type="component" value="Unassembled WGS sequence"/>
</dbReference>
<keyword evidence="2" id="KW-1185">Reference proteome</keyword>
<reference evidence="2" key="1">
    <citation type="journal article" date="2019" name="Int. J. Syst. Evol. Microbiol.">
        <title>The Global Catalogue of Microorganisms (GCM) 10K type strain sequencing project: providing services to taxonomists for standard genome sequencing and annotation.</title>
        <authorList>
            <consortium name="The Broad Institute Genomics Platform"/>
            <consortium name="The Broad Institute Genome Sequencing Center for Infectious Disease"/>
            <person name="Wu L."/>
            <person name="Ma J."/>
        </authorList>
    </citation>
    <scope>NUCLEOTIDE SEQUENCE [LARGE SCALE GENOMIC DNA]</scope>
    <source>
        <strain evidence="2">TBRC 5832</strain>
    </source>
</reference>
<organism evidence="1 2">
    <name type="scientific">Actinoplanes subglobosus</name>
    <dbReference type="NCBI Taxonomy" id="1547892"/>
    <lineage>
        <taxon>Bacteria</taxon>
        <taxon>Bacillati</taxon>
        <taxon>Actinomycetota</taxon>
        <taxon>Actinomycetes</taxon>
        <taxon>Micromonosporales</taxon>
        <taxon>Micromonosporaceae</taxon>
        <taxon>Actinoplanes</taxon>
    </lineage>
</organism>
<evidence type="ECO:0000313" key="1">
    <source>
        <dbReference type="EMBL" id="MFC4066775.1"/>
    </source>
</evidence>
<dbReference type="RefSeq" id="WP_378067748.1">
    <property type="nucleotide sequence ID" value="NZ_JBHSBL010000016.1"/>
</dbReference>
<sequence length="122" mass="12656">MTTVLPKNPLQLFAVTPAVPSDADLLNVLAGLLTARPGPSVGRRLSTLVSFVCATGCPAELAEARALRLEQELAEYLNARHVLRTAQATPDGLDAWAAGAPIVVPRAAVIACARCQTAGGTR</sequence>
<evidence type="ECO:0000313" key="2">
    <source>
        <dbReference type="Proteomes" id="UP001595867"/>
    </source>
</evidence>
<gene>
    <name evidence="1" type="ORF">ACFO0C_17695</name>
</gene>
<protein>
    <submittedName>
        <fullName evidence="1">Uncharacterized protein</fullName>
    </submittedName>
</protein>